<organism evidence="2 3">
    <name type="scientific">Porites evermanni</name>
    <dbReference type="NCBI Taxonomy" id="104178"/>
    <lineage>
        <taxon>Eukaryota</taxon>
        <taxon>Metazoa</taxon>
        <taxon>Cnidaria</taxon>
        <taxon>Anthozoa</taxon>
        <taxon>Hexacorallia</taxon>
        <taxon>Scleractinia</taxon>
        <taxon>Fungiina</taxon>
        <taxon>Poritidae</taxon>
        <taxon>Porites</taxon>
    </lineage>
</organism>
<feature type="domain" description="PurM-like C-terminal" evidence="1">
    <location>
        <begin position="93"/>
        <end position="243"/>
    </location>
</feature>
<gene>
    <name evidence="2" type="ORF">PEVE_00029152</name>
</gene>
<sequence>MLYVCSGYELPWEDAKFVYPNNMAPPLEIAIEASNGASDYGNKFGEPVLAGFARSFGMMLPNGERREWVKPIMFSGGIGMIDGEGVTKLQPEKGMEVVKVGGPVYRIGVGGGAASSIQVQGDNESELDFGAVQRGDAEMEQKLNRAIRACIEMDSGNPICSIHDQGAGGNGNVLKEISEPAGAVIRVKDFMLGDPTISVLELWGAEYQESNALLVHAENRQTLQDICDREKVPVSFVGEITGKQW</sequence>
<dbReference type="Gene3D" id="3.90.650.10">
    <property type="entry name" value="PurM-like C-terminal domain"/>
    <property type="match status" value="1"/>
</dbReference>
<evidence type="ECO:0000313" key="2">
    <source>
        <dbReference type="EMBL" id="CAH3194983.1"/>
    </source>
</evidence>
<dbReference type="SUPFAM" id="SSF55326">
    <property type="entry name" value="PurM N-terminal domain-like"/>
    <property type="match status" value="1"/>
</dbReference>
<dbReference type="Pfam" id="PF02769">
    <property type="entry name" value="AIRS_C"/>
    <property type="match status" value="1"/>
</dbReference>
<dbReference type="PANTHER" id="PTHR10099">
    <property type="entry name" value="PHOSPHORIBOSYLFORMYLGLYCINAMIDINE SYNTHASE"/>
    <property type="match status" value="1"/>
</dbReference>
<accession>A0ABN8SWJ9</accession>
<name>A0ABN8SWJ9_9CNID</name>
<reference evidence="2 3" key="1">
    <citation type="submission" date="2022-05" db="EMBL/GenBank/DDBJ databases">
        <authorList>
            <consortium name="Genoscope - CEA"/>
            <person name="William W."/>
        </authorList>
    </citation>
    <scope>NUCLEOTIDE SEQUENCE [LARGE SCALE GENOMIC DNA]</scope>
</reference>
<dbReference type="EMBL" id="CALNXI010004058">
    <property type="protein sequence ID" value="CAH3194983.1"/>
    <property type="molecule type" value="Genomic_DNA"/>
</dbReference>
<proteinExistence type="predicted"/>
<dbReference type="InterPro" id="IPR036921">
    <property type="entry name" value="PurM-like_N_sf"/>
</dbReference>
<dbReference type="SUPFAM" id="SSF56042">
    <property type="entry name" value="PurM C-terminal domain-like"/>
    <property type="match status" value="1"/>
</dbReference>
<dbReference type="PANTHER" id="PTHR10099:SF1">
    <property type="entry name" value="PHOSPHORIBOSYLFORMYLGLYCINAMIDINE SYNTHASE"/>
    <property type="match status" value="1"/>
</dbReference>
<dbReference type="Gene3D" id="3.30.1330.10">
    <property type="entry name" value="PurM-like, N-terminal domain"/>
    <property type="match status" value="1"/>
</dbReference>
<evidence type="ECO:0000259" key="1">
    <source>
        <dbReference type="Pfam" id="PF02769"/>
    </source>
</evidence>
<comment type="caution">
    <text evidence="2">The sequence shown here is derived from an EMBL/GenBank/DDBJ whole genome shotgun (WGS) entry which is preliminary data.</text>
</comment>
<dbReference type="Proteomes" id="UP001159427">
    <property type="component" value="Unassembled WGS sequence"/>
</dbReference>
<dbReference type="InterPro" id="IPR036676">
    <property type="entry name" value="PurM-like_C_sf"/>
</dbReference>
<evidence type="ECO:0000313" key="3">
    <source>
        <dbReference type="Proteomes" id="UP001159427"/>
    </source>
</evidence>
<dbReference type="InterPro" id="IPR010918">
    <property type="entry name" value="PurM-like_C_dom"/>
</dbReference>
<keyword evidence="3" id="KW-1185">Reference proteome</keyword>
<protein>
    <recommendedName>
        <fullName evidence="1">PurM-like C-terminal domain-containing protein</fullName>
    </recommendedName>
</protein>